<dbReference type="InterPro" id="IPR029144">
    <property type="entry name" value="Thr_synth_N"/>
</dbReference>
<evidence type="ECO:0000256" key="1">
    <source>
        <dbReference type="ARBA" id="ARBA00001933"/>
    </source>
</evidence>
<dbReference type="InterPro" id="IPR001926">
    <property type="entry name" value="TrpB-like_PALP"/>
</dbReference>
<dbReference type="InterPro" id="IPR004450">
    <property type="entry name" value="Thr_synthase-like"/>
</dbReference>
<dbReference type="FunFam" id="3.90.1380.10:FF:000002">
    <property type="entry name" value="Threonine synthase"/>
    <property type="match status" value="1"/>
</dbReference>
<dbReference type="EMBL" id="LT629787">
    <property type="protein sequence ID" value="SDT92732.1"/>
    <property type="molecule type" value="Genomic_DNA"/>
</dbReference>
<keyword evidence="8 12" id="KW-0663">Pyridoxal phosphate</keyword>
<accession>A0A1H2EC74</accession>
<feature type="domain" description="Threonine synthase N-terminal" evidence="14">
    <location>
        <begin position="2"/>
        <end position="80"/>
    </location>
</feature>
<evidence type="ECO:0000256" key="6">
    <source>
        <dbReference type="ARBA" id="ARBA00022605"/>
    </source>
</evidence>
<comment type="catalytic activity">
    <reaction evidence="10">
        <text>O-phospho-L-homoserine + H2O = L-threonine + phosphate</text>
        <dbReference type="Rhea" id="RHEA:10840"/>
        <dbReference type="ChEBI" id="CHEBI:15377"/>
        <dbReference type="ChEBI" id="CHEBI:43474"/>
        <dbReference type="ChEBI" id="CHEBI:57590"/>
        <dbReference type="ChEBI" id="CHEBI:57926"/>
        <dbReference type="EC" id="4.2.3.1"/>
    </reaction>
</comment>
<evidence type="ECO:0000256" key="11">
    <source>
        <dbReference type="NCBIfam" id="TIGR00260"/>
    </source>
</evidence>
<dbReference type="UniPathway" id="UPA00050">
    <property type="reaction ID" value="UER00065"/>
</dbReference>
<dbReference type="InterPro" id="IPR036052">
    <property type="entry name" value="TrpB-like_PALP_sf"/>
</dbReference>
<evidence type="ECO:0000313" key="15">
    <source>
        <dbReference type="EMBL" id="SDT92732.1"/>
    </source>
</evidence>
<evidence type="ECO:0000259" key="13">
    <source>
        <dbReference type="Pfam" id="PF00291"/>
    </source>
</evidence>
<dbReference type="RefSeq" id="WP_092383951.1">
    <property type="nucleotide sequence ID" value="NZ_LT629787.1"/>
</dbReference>
<dbReference type="Pfam" id="PF24857">
    <property type="entry name" value="THR4_C"/>
    <property type="match status" value="1"/>
</dbReference>
<keyword evidence="16" id="KW-1185">Reference proteome</keyword>
<sequence length="469" mass="51871">MRYISTRGQAPALNFEDVLLAGLASDGGLYVPENLPRFTQEEIASWAGLPYHELAFKVMRPFVTDSISDADFQAILKDTYGVFAHQAVAPLRQLDGNEWVLELFHGPTLAFKDFALQLLGRLLDHFLLKRGERVVIMGATSGDTGSAAIEGCKHCENVDIFILHPHNRVSEVQRRQMTTILGDNIHNIAIDGNFDDCQEMVKASFADQGFLKGTRLVAVNSINWARIMAQIVYYFHAALQLGGPARSMAFSVPTGNFGDIFAGYLARNMGLPISQLVVATNRNDILHRFMSGNQYDKDTLHPSLSPSMDIMVSSNFERLLFDMHGRNGAVVAELMATFKQTGKLSVEDERWTETRKLFDSLAVDDDATCSTIAEVFRDTGELLDPHTAIGVRAARECRRSPSIPMITLGTAHPVKFPDAVRQAAVGEEPALPAHLSDLFERQEKFTVLDNELPAVQAFVAKHGNRGKPL</sequence>
<comment type="similarity">
    <text evidence="3">Belongs to the threonine synthase family.</text>
</comment>
<dbReference type="InterPro" id="IPR051166">
    <property type="entry name" value="Threonine_Synthase"/>
</dbReference>
<name>A0A1H2EC74_9GAMM</name>
<dbReference type="CDD" id="cd01560">
    <property type="entry name" value="Thr-synth_2"/>
    <property type="match status" value="1"/>
</dbReference>
<dbReference type="OrthoDB" id="9763107at2"/>
<protein>
    <recommendedName>
        <fullName evidence="5 11">Threonine synthase</fullName>
        <ecNumber evidence="4 11">4.2.3.1</ecNumber>
    </recommendedName>
</protein>
<evidence type="ECO:0000313" key="16">
    <source>
        <dbReference type="Proteomes" id="UP000243924"/>
    </source>
</evidence>
<dbReference type="AlphaFoldDB" id="A0A1H2EC74"/>
<evidence type="ECO:0000256" key="2">
    <source>
        <dbReference type="ARBA" id="ARBA00004979"/>
    </source>
</evidence>
<comment type="cofactor">
    <cofactor evidence="1 12">
        <name>pyridoxal 5'-phosphate</name>
        <dbReference type="ChEBI" id="CHEBI:597326"/>
    </cofactor>
</comment>
<evidence type="ECO:0000256" key="12">
    <source>
        <dbReference type="PIRSR" id="PIRSR604450-51"/>
    </source>
</evidence>
<dbReference type="PANTHER" id="PTHR42690:SF1">
    <property type="entry name" value="THREONINE SYNTHASE-LIKE 2"/>
    <property type="match status" value="1"/>
</dbReference>
<organism evidence="15 16">
    <name type="scientific">Halopseudomonas salegens</name>
    <dbReference type="NCBI Taxonomy" id="1434072"/>
    <lineage>
        <taxon>Bacteria</taxon>
        <taxon>Pseudomonadati</taxon>
        <taxon>Pseudomonadota</taxon>
        <taxon>Gammaproteobacteria</taxon>
        <taxon>Pseudomonadales</taxon>
        <taxon>Pseudomonadaceae</taxon>
        <taxon>Halopseudomonas</taxon>
    </lineage>
</organism>
<evidence type="ECO:0000256" key="7">
    <source>
        <dbReference type="ARBA" id="ARBA00022697"/>
    </source>
</evidence>
<dbReference type="PROSITE" id="PS00165">
    <property type="entry name" value="DEHYDRATASE_SER_THR"/>
    <property type="match status" value="1"/>
</dbReference>
<keyword evidence="6" id="KW-0028">Amino-acid biosynthesis</keyword>
<dbReference type="Pfam" id="PF14821">
    <property type="entry name" value="Thr_synth_N"/>
    <property type="match status" value="1"/>
</dbReference>
<gene>
    <name evidence="15" type="ORF">SAMN05216210_0575</name>
</gene>
<feature type="modified residue" description="N6-(pyridoxal phosphate)lysine" evidence="12">
    <location>
        <position position="112"/>
    </location>
</feature>
<dbReference type="NCBIfam" id="TIGR00260">
    <property type="entry name" value="thrC"/>
    <property type="match status" value="1"/>
</dbReference>
<reference evidence="16" key="1">
    <citation type="submission" date="2016-10" db="EMBL/GenBank/DDBJ databases">
        <authorList>
            <person name="Varghese N."/>
            <person name="Submissions S."/>
        </authorList>
    </citation>
    <scope>NUCLEOTIDE SEQUENCE [LARGE SCALE GENOMIC DNA]</scope>
    <source>
        <strain evidence="16">CECT 8338</strain>
    </source>
</reference>
<keyword evidence="9" id="KW-0456">Lyase</keyword>
<evidence type="ECO:0000256" key="5">
    <source>
        <dbReference type="ARBA" id="ARBA00018679"/>
    </source>
</evidence>
<comment type="pathway">
    <text evidence="2">Amino-acid biosynthesis; L-threonine biosynthesis; L-threonine from L-aspartate: step 5/5.</text>
</comment>
<dbReference type="GO" id="GO:0009088">
    <property type="term" value="P:threonine biosynthetic process"/>
    <property type="evidence" value="ECO:0007669"/>
    <property type="project" value="UniProtKB-UniRule"/>
</dbReference>
<dbReference type="SUPFAM" id="SSF53686">
    <property type="entry name" value="Tryptophan synthase beta subunit-like PLP-dependent enzymes"/>
    <property type="match status" value="1"/>
</dbReference>
<dbReference type="Pfam" id="PF00291">
    <property type="entry name" value="PALP"/>
    <property type="match status" value="1"/>
</dbReference>
<feature type="domain" description="Tryptophan synthase beta chain-like PALP" evidence="13">
    <location>
        <begin position="93"/>
        <end position="331"/>
    </location>
</feature>
<dbReference type="STRING" id="1434072.SAMN05216210_0575"/>
<dbReference type="InterPro" id="IPR037158">
    <property type="entry name" value="Thr_synth_N_sf"/>
</dbReference>
<dbReference type="GO" id="GO:0004795">
    <property type="term" value="F:threonine synthase activity"/>
    <property type="evidence" value="ECO:0007669"/>
    <property type="project" value="UniProtKB-UniRule"/>
</dbReference>
<dbReference type="Gene3D" id="3.40.50.1100">
    <property type="match status" value="2"/>
</dbReference>
<proteinExistence type="inferred from homology"/>
<dbReference type="InterPro" id="IPR000634">
    <property type="entry name" value="Ser/Thr_deHydtase_PyrdxlP-BS"/>
</dbReference>
<dbReference type="Proteomes" id="UP000243924">
    <property type="component" value="Chromosome I"/>
</dbReference>
<dbReference type="Gene3D" id="3.90.1380.10">
    <property type="entry name" value="Threonine synthase, N-terminal domain"/>
    <property type="match status" value="1"/>
</dbReference>
<evidence type="ECO:0000256" key="3">
    <source>
        <dbReference type="ARBA" id="ARBA00005517"/>
    </source>
</evidence>
<keyword evidence="7" id="KW-0791">Threonine biosynthesis</keyword>
<dbReference type="EC" id="4.2.3.1" evidence="4 11"/>
<evidence type="ECO:0000256" key="8">
    <source>
        <dbReference type="ARBA" id="ARBA00022898"/>
    </source>
</evidence>
<dbReference type="GO" id="GO:0030170">
    <property type="term" value="F:pyridoxal phosphate binding"/>
    <property type="evidence" value="ECO:0007669"/>
    <property type="project" value="InterPro"/>
</dbReference>
<evidence type="ECO:0000259" key="14">
    <source>
        <dbReference type="Pfam" id="PF14821"/>
    </source>
</evidence>
<dbReference type="PANTHER" id="PTHR42690">
    <property type="entry name" value="THREONINE SYNTHASE FAMILY MEMBER"/>
    <property type="match status" value="1"/>
</dbReference>
<evidence type="ECO:0000256" key="9">
    <source>
        <dbReference type="ARBA" id="ARBA00023239"/>
    </source>
</evidence>
<evidence type="ECO:0000256" key="4">
    <source>
        <dbReference type="ARBA" id="ARBA00013028"/>
    </source>
</evidence>
<evidence type="ECO:0000256" key="10">
    <source>
        <dbReference type="ARBA" id="ARBA00049144"/>
    </source>
</evidence>